<evidence type="ECO:0000313" key="3">
    <source>
        <dbReference type="EMBL" id="VEL27056.1"/>
    </source>
</evidence>
<organism evidence="3 4">
    <name type="scientific">Protopolystoma xenopodis</name>
    <dbReference type="NCBI Taxonomy" id="117903"/>
    <lineage>
        <taxon>Eukaryota</taxon>
        <taxon>Metazoa</taxon>
        <taxon>Spiralia</taxon>
        <taxon>Lophotrochozoa</taxon>
        <taxon>Platyhelminthes</taxon>
        <taxon>Monogenea</taxon>
        <taxon>Polyopisthocotylea</taxon>
        <taxon>Polystomatidea</taxon>
        <taxon>Polystomatidae</taxon>
        <taxon>Protopolystoma</taxon>
    </lineage>
</organism>
<evidence type="ECO:0008006" key="5">
    <source>
        <dbReference type="Google" id="ProtNLM"/>
    </source>
</evidence>
<evidence type="ECO:0000256" key="1">
    <source>
        <dbReference type="SAM" id="MobiDB-lite"/>
    </source>
</evidence>
<feature type="compositionally biased region" description="Polar residues" evidence="1">
    <location>
        <begin position="92"/>
        <end position="110"/>
    </location>
</feature>
<reference evidence="3" key="1">
    <citation type="submission" date="2018-11" db="EMBL/GenBank/DDBJ databases">
        <authorList>
            <consortium name="Pathogen Informatics"/>
        </authorList>
    </citation>
    <scope>NUCLEOTIDE SEQUENCE</scope>
</reference>
<protein>
    <recommendedName>
        <fullName evidence="5">Secreted protein</fullName>
    </recommendedName>
</protein>
<keyword evidence="4" id="KW-1185">Reference proteome</keyword>
<dbReference type="Proteomes" id="UP000784294">
    <property type="component" value="Unassembled WGS sequence"/>
</dbReference>
<gene>
    <name evidence="3" type="ORF">PXEA_LOCUS20496</name>
</gene>
<name>A0A448X3P4_9PLAT</name>
<evidence type="ECO:0000313" key="4">
    <source>
        <dbReference type="Proteomes" id="UP000784294"/>
    </source>
</evidence>
<feature type="chain" id="PRO_5019344220" description="Secreted protein" evidence="2">
    <location>
        <begin position="18"/>
        <end position="140"/>
    </location>
</feature>
<evidence type="ECO:0000256" key="2">
    <source>
        <dbReference type="SAM" id="SignalP"/>
    </source>
</evidence>
<feature type="non-terminal residue" evidence="3">
    <location>
        <position position="140"/>
    </location>
</feature>
<dbReference type="AlphaFoldDB" id="A0A448X3P4"/>
<feature type="compositionally biased region" description="Basic and acidic residues" evidence="1">
    <location>
        <begin position="75"/>
        <end position="91"/>
    </location>
</feature>
<accession>A0A448X3P4</accession>
<proteinExistence type="predicted"/>
<feature type="signal peptide" evidence="2">
    <location>
        <begin position="1"/>
        <end position="17"/>
    </location>
</feature>
<comment type="caution">
    <text evidence="3">The sequence shown here is derived from an EMBL/GenBank/DDBJ whole genome shotgun (WGS) entry which is preliminary data.</text>
</comment>
<keyword evidence="2" id="KW-0732">Signal</keyword>
<feature type="region of interest" description="Disordered" evidence="1">
    <location>
        <begin position="75"/>
        <end position="140"/>
    </location>
</feature>
<feature type="compositionally biased region" description="Basic residues" evidence="1">
    <location>
        <begin position="128"/>
        <end position="140"/>
    </location>
</feature>
<sequence length="140" mass="15868">MLLLSLLAFFFILSVDTRLTSVHTTHTVVAQIDDRRLDLSEFRGGPLLLDWSASQPLRAPGQRTKTGHVNRIGMKRDRPVEDKWTRLKADQTTRPGTIWSTERTPSSSPFRLNRSKATPSANSSSSLKHSKNRVRSRRDS</sequence>
<dbReference type="EMBL" id="CAAALY010084602">
    <property type="protein sequence ID" value="VEL27056.1"/>
    <property type="molecule type" value="Genomic_DNA"/>
</dbReference>
<feature type="compositionally biased region" description="Low complexity" evidence="1">
    <location>
        <begin position="115"/>
        <end position="127"/>
    </location>
</feature>